<dbReference type="KEGG" id="sal:Sala_0697"/>
<dbReference type="eggNOG" id="COG1487">
    <property type="taxonomic scope" value="Bacteria"/>
</dbReference>
<keyword evidence="4 5" id="KW-0378">Hydrolase</keyword>
<comment type="function">
    <text evidence="5">Toxic component of a toxin-antitoxin (TA) system. An RNase.</text>
</comment>
<evidence type="ECO:0000256" key="2">
    <source>
        <dbReference type="ARBA" id="ARBA00022722"/>
    </source>
</evidence>
<dbReference type="GO" id="GO:0090729">
    <property type="term" value="F:toxin activity"/>
    <property type="evidence" value="ECO:0007669"/>
    <property type="project" value="UniProtKB-KW"/>
</dbReference>
<dbReference type="RefSeq" id="WP_011541008.1">
    <property type="nucleotide sequence ID" value="NC_008048.1"/>
</dbReference>
<dbReference type="EC" id="3.1.-.-" evidence="5"/>
<dbReference type="Gene3D" id="3.40.50.1010">
    <property type="entry name" value="5'-nuclease"/>
    <property type="match status" value="1"/>
</dbReference>
<name>Q1GVA4_SPHAL</name>
<proteinExistence type="inferred from homology"/>
<protein>
    <recommendedName>
        <fullName evidence="5">Ribonuclease VapC</fullName>
        <shortName evidence="5">RNase VapC</shortName>
        <ecNumber evidence="5">3.1.-.-</ecNumber>
    </recommendedName>
    <alternativeName>
        <fullName evidence="5">Toxin VapC</fullName>
    </alternativeName>
</protein>
<dbReference type="InterPro" id="IPR022907">
    <property type="entry name" value="VapC_family"/>
</dbReference>
<feature type="binding site" evidence="5">
    <location>
        <position position="86"/>
    </location>
    <ligand>
        <name>Mg(2+)</name>
        <dbReference type="ChEBI" id="CHEBI:18420"/>
    </ligand>
</feature>
<dbReference type="InterPro" id="IPR029060">
    <property type="entry name" value="PIN-like_dom_sf"/>
</dbReference>
<evidence type="ECO:0000313" key="7">
    <source>
        <dbReference type="EMBL" id="ABF52418.1"/>
    </source>
</evidence>
<dbReference type="STRING" id="317655.Sala_0697"/>
<keyword evidence="3 5" id="KW-0479">Metal-binding</keyword>
<dbReference type="Pfam" id="PF01850">
    <property type="entry name" value="PIN"/>
    <property type="match status" value="1"/>
</dbReference>
<evidence type="ECO:0000256" key="1">
    <source>
        <dbReference type="ARBA" id="ARBA00022649"/>
    </source>
</evidence>
<dbReference type="GO" id="GO:0004540">
    <property type="term" value="F:RNA nuclease activity"/>
    <property type="evidence" value="ECO:0007669"/>
    <property type="project" value="InterPro"/>
</dbReference>
<reference evidence="7 8" key="1">
    <citation type="journal article" date="2009" name="Proc. Natl. Acad. Sci. U.S.A.">
        <title>The genomic basis of trophic strategy in marine bacteria.</title>
        <authorList>
            <person name="Lauro F.M."/>
            <person name="McDougald D."/>
            <person name="Thomas T."/>
            <person name="Williams T.J."/>
            <person name="Egan S."/>
            <person name="Rice S."/>
            <person name="DeMaere M.Z."/>
            <person name="Ting L."/>
            <person name="Ertan H."/>
            <person name="Johnson J."/>
            <person name="Ferriera S."/>
            <person name="Lapidus A."/>
            <person name="Anderson I."/>
            <person name="Kyrpides N."/>
            <person name="Munk A.C."/>
            <person name="Detter C."/>
            <person name="Han C.S."/>
            <person name="Brown M.V."/>
            <person name="Robb F.T."/>
            <person name="Kjelleberg S."/>
            <person name="Cavicchioli R."/>
        </authorList>
    </citation>
    <scope>NUCLEOTIDE SEQUENCE [LARGE SCALE GENOMIC DNA]</scope>
    <source>
        <strain evidence="8">DSM 13593 / LMG 18877 / RB2256</strain>
    </source>
</reference>
<dbReference type="Proteomes" id="UP000006578">
    <property type="component" value="Chromosome"/>
</dbReference>
<evidence type="ECO:0000256" key="4">
    <source>
        <dbReference type="ARBA" id="ARBA00022801"/>
    </source>
</evidence>
<dbReference type="CDD" id="cd09854">
    <property type="entry name" value="PIN_VapC-like"/>
    <property type="match status" value="1"/>
</dbReference>
<gene>
    <name evidence="5" type="primary">vapC</name>
    <name evidence="7" type="ordered locus">Sala_0697</name>
</gene>
<dbReference type="EMBL" id="CP000356">
    <property type="protein sequence ID" value="ABF52418.1"/>
    <property type="molecule type" value="Genomic_DNA"/>
</dbReference>
<dbReference type="SUPFAM" id="SSF88723">
    <property type="entry name" value="PIN domain-like"/>
    <property type="match status" value="1"/>
</dbReference>
<keyword evidence="1 5" id="KW-1277">Toxin-antitoxin system</keyword>
<accession>Q1GVA4</accession>
<evidence type="ECO:0000313" key="8">
    <source>
        <dbReference type="Proteomes" id="UP000006578"/>
    </source>
</evidence>
<evidence type="ECO:0000259" key="6">
    <source>
        <dbReference type="Pfam" id="PF01850"/>
    </source>
</evidence>
<comment type="similarity">
    <text evidence="5">Belongs to the PINc/VapC protein family.</text>
</comment>
<dbReference type="HAMAP" id="MF_00265">
    <property type="entry name" value="VapC_Nob1"/>
    <property type="match status" value="1"/>
</dbReference>
<evidence type="ECO:0000256" key="5">
    <source>
        <dbReference type="HAMAP-Rule" id="MF_00265"/>
    </source>
</evidence>
<dbReference type="HOGENOM" id="CLU_147393_0_0_5"/>
<dbReference type="GO" id="GO:0000287">
    <property type="term" value="F:magnesium ion binding"/>
    <property type="evidence" value="ECO:0007669"/>
    <property type="project" value="UniProtKB-UniRule"/>
</dbReference>
<dbReference type="InterPro" id="IPR002716">
    <property type="entry name" value="PIN_dom"/>
</dbReference>
<keyword evidence="5" id="KW-0460">Magnesium</keyword>
<feature type="domain" description="PIN" evidence="6">
    <location>
        <begin position="2"/>
        <end position="112"/>
    </location>
</feature>
<keyword evidence="8" id="KW-1185">Reference proteome</keyword>
<organism evidence="7 8">
    <name type="scientific">Sphingopyxis alaskensis (strain DSM 13593 / LMG 18877 / RB2256)</name>
    <name type="common">Sphingomonas alaskensis</name>
    <dbReference type="NCBI Taxonomy" id="317655"/>
    <lineage>
        <taxon>Bacteria</taxon>
        <taxon>Pseudomonadati</taxon>
        <taxon>Pseudomonadota</taxon>
        <taxon>Alphaproteobacteria</taxon>
        <taxon>Sphingomonadales</taxon>
        <taxon>Sphingomonadaceae</taxon>
        <taxon>Sphingopyxis</taxon>
    </lineage>
</organism>
<evidence type="ECO:0000256" key="3">
    <source>
        <dbReference type="ARBA" id="ARBA00022723"/>
    </source>
</evidence>
<keyword evidence="5" id="KW-0800">Toxin</keyword>
<keyword evidence="2 5" id="KW-0540">Nuclease</keyword>
<dbReference type="GO" id="GO:0016787">
    <property type="term" value="F:hydrolase activity"/>
    <property type="evidence" value="ECO:0007669"/>
    <property type="project" value="UniProtKB-KW"/>
</dbReference>
<dbReference type="OrthoDB" id="9811788at2"/>
<comment type="cofactor">
    <cofactor evidence="5">
        <name>Mg(2+)</name>
        <dbReference type="ChEBI" id="CHEBI:18420"/>
    </cofactor>
</comment>
<dbReference type="AlphaFoldDB" id="Q1GVA4"/>
<feature type="binding site" evidence="5">
    <location>
        <position position="5"/>
    </location>
    <ligand>
        <name>Mg(2+)</name>
        <dbReference type="ChEBI" id="CHEBI:18420"/>
    </ligand>
</feature>
<sequence length="121" mass="13085">MILIDSSVWIDHLRSANAGLALALAEGRIVQHPFVTAELALGSLASRDRFVAMLGLLSPAPVVESARLLDFITNHRLFGTGLGMVDAHLLASTAELGAARLWTSDRRLAEQAERLGLLYRP</sequence>